<comment type="caution">
    <text evidence="1">The sequence shown here is derived from an EMBL/GenBank/DDBJ whole genome shotgun (WGS) entry which is preliminary data.</text>
</comment>
<evidence type="ECO:0000313" key="2">
    <source>
        <dbReference type="Proteomes" id="UP001595859"/>
    </source>
</evidence>
<dbReference type="EMBL" id="JBHSIS010000022">
    <property type="protein sequence ID" value="MFC4858402.1"/>
    <property type="molecule type" value="Genomic_DNA"/>
</dbReference>
<evidence type="ECO:0000313" key="1">
    <source>
        <dbReference type="EMBL" id="MFC4858402.1"/>
    </source>
</evidence>
<protein>
    <recommendedName>
        <fullName evidence="3">DUF222 domain-containing protein</fullName>
    </recommendedName>
</protein>
<reference evidence="2" key="1">
    <citation type="journal article" date="2019" name="Int. J. Syst. Evol. Microbiol.">
        <title>The Global Catalogue of Microorganisms (GCM) 10K type strain sequencing project: providing services to taxonomists for standard genome sequencing and annotation.</title>
        <authorList>
            <consortium name="The Broad Institute Genomics Platform"/>
            <consortium name="The Broad Institute Genome Sequencing Center for Infectious Disease"/>
            <person name="Wu L."/>
            <person name="Ma J."/>
        </authorList>
    </citation>
    <scope>NUCLEOTIDE SEQUENCE [LARGE SCALE GENOMIC DNA]</scope>
    <source>
        <strain evidence="2">ZS-22-S1</strain>
    </source>
</reference>
<organism evidence="1 2">
    <name type="scientific">Actinophytocola glycyrrhizae</name>
    <dbReference type="NCBI Taxonomy" id="2044873"/>
    <lineage>
        <taxon>Bacteria</taxon>
        <taxon>Bacillati</taxon>
        <taxon>Actinomycetota</taxon>
        <taxon>Actinomycetes</taxon>
        <taxon>Pseudonocardiales</taxon>
        <taxon>Pseudonocardiaceae</taxon>
    </lineage>
</organism>
<proteinExistence type="predicted"/>
<gene>
    <name evidence="1" type="ORF">ACFPCV_33315</name>
</gene>
<accession>A0ABV9SAU0</accession>
<sequence>MTTITQGATMGWQDFYARRDALNAAVEQGELRRSAVFGDERELLLALQYRWTQRLTARLELAELSDGDPVDAVGAAWRRTAEDNPNLRALLDAHADDEALRPLIEAEHRTLARAAGLAEAGDSPAEETSIGAAFVALQRSTPTSTPRRNPVERLLRRLAPSA</sequence>
<keyword evidence="2" id="KW-1185">Reference proteome</keyword>
<dbReference type="RefSeq" id="WP_378060879.1">
    <property type="nucleotide sequence ID" value="NZ_JBHSIS010000022.1"/>
</dbReference>
<evidence type="ECO:0008006" key="3">
    <source>
        <dbReference type="Google" id="ProtNLM"/>
    </source>
</evidence>
<dbReference type="Proteomes" id="UP001595859">
    <property type="component" value="Unassembled WGS sequence"/>
</dbReference>
<name>A0ABV9SAU0_9PSEU</name>